<evidence type="ECO:0000256" key="1">
    <source>
        <dbReference type="ARBA" id="ARBA00001974"/>
    </source>
</evidence>
<evidence type="ECO:0000259" key="6">
    <source>
        <dbReference type="Pfam" id="PF14759"/>
    </source>
</evidence>
<sequence>SRARPLALPGADLDPVLTLRTAADADRIRAACAVGGRVVIVGGGYLGLEVAATLRAQGAIVTVLEQAGRVLSRVACPPVSAFYTAEHERRGVRIVCGAGVREIVAHEGQNRVRAVITEDGETHLADAVVIGAGAQPVTELAAAAGLACGDGIEVDEYCRTSDLSIYAAGDCTHHPSLHYGRKLRLESVDNAFEQGASAALNLMGRPTPHDKVPWFWSDQYDLKLVIVGIGADHDAIVLRGDPAGRAFSACYLRGGELIALESVNMPRDQLAARKLIAA</sequence>
<name>T1AZH1_9ZZZZ</name>
<dbReference type="InterPro" id="IPR050446">
    <property type="entry name" value="FAD-oxidoreductase/Apoptosis"/>
</dbReference>
<evidence type="ECO:0000256" key="4">
    <source>
        <dbReference type="ARBA" id="ARBA00023002"/>
    </source>
</evidence>
<dbReference type="SUPFAM" id="SSF51905">
    <property type="entry name" value="FAD/NAD(P)-binding domain"/>
    <property type="match status" value="1"/>
</dbReference>
<dbReference type="AlphaFoldDB" id="T1AZH1"/>
<comment type="cofactor">
    <cofactor evidence="1">
        <name>FAD</name>
        <dbReference type="ChEBI" id="CHEBI:57692"/>
    </cofactor>
</comment>
<evidence type="ECO:0000259" key="5">
    <source>
        <dbReference type="Pfam" id="PF07992"/>
    </source>
</evidence>
<keyword evidence="3" id="KW-0274">FAD</keyword>
<feature type="non-terminal residue" evidence="7">
    <location>
        <position position="1"/>
    </location>
</feature>
<reference evidence="7" key="1">
    <citation type="submission" date="2013-08" db="EMBL/GenBank/DDBJ databases">
        <authorList>
            <person name="Mendez C."/>
            <person name="Richter M."/>
            <person name="Ferrer M."/>
            <person name="Sanchez J."/>
        </authorList>
    </citation>
    <scope>NUCLEOTIDE SEQUENCE</scope>
</reference>
<feature type="non-terminal residue" evidence="7">
    <location>
        <position position="278"/>
    </location>
</feature>
<keyword evidence="4" id="KW-0560">Oxidoreductase</keyword>
<evidence type="ECO:0000256" key="3">
    <source>
        <dbReference type="ARBA" id="ARBA00022827"/>
    </source>
</evidence>
<dbReference type="PANTHER" id="PTHR43557:SF2">
    <property type="entry name" value="RIESKE DOMAIN-CONTAINING PROTEIN-RELATED"/>
    <property type="match status" value="1"/>
</dbReference>
<dbReference type="InterPro" id="IPR023753">
    <property type="entry name" value="FAD/NAD-binding_dom"/>
</dbReference>
<dbReference type="PANTHER" id="PTHR43557">
    <property type="entry name" value="APOPTOSIS-INDUCING FACTOR 1"/>
    <property type="match status" value="1"/>
</dbReference>
<dbReference type="InterPro" id="IPR016156">
    <property type="entry name" value="FAD/NAD-linked_Rdtase_dimer_sf"/>
</dbReference>
<protein>
    <submittedName>
        <fullName evidence="7">FAD-dependent pyridine nucleotide-disulfide oxidoreductase</fullName>
    </submittedName>
</protein>
<dbReference type="PRINTS" id="PR00368">
    <property type="entry name" value="FADPNR"/>
</dbReference>
<keyword evidence="2" id="KW-0285">Flavoprotein</keyword>
<feature type="domain" description="Reductase C-terminal" evidence="6">
    <location>
        <begin position="214"/>
        <end position="278"/>
    </location>
</feature>
<reference evidence="7" key="2">
    <citation type="journal article" date="2014" name="ISME J.">
        <title>Microbial stratification in low pH oxic and suboxic macroscopic growths along an acid mine drainage.</title>
        <authorList>
            <person name="Mendez-Garcia C."/>
            <person name="Mesa V."/>
            <person name="Sprenger R.R."/>
            <person name="Richter M."/>
            <person name="Diez M.S."/>
            <person name="Solano J."/>
            <person name="Bargiela R."/>
            <person name="Golyshina O.V."/>
            <person name="Manteca A."/>
            <person name="Ramos J.L."/>
            <person name="Gallego J.R."/>
            <person name="Llorente I."/>
            <person name="Martins Dos Santos V.A."/>
            <person name="Jensen O.N."/>
            <person name="Pelaez A.I."/>
            <person name="Sanchez J."/>
            <person name="Ferrer M."/>
        </authorList>
    </citation>
    <scope>NUCLEOTIDE SEQUENCE</scope>
</reference>
<dbReference type="GO" id="GO:0016651">
    <property type="term" value="F:oxidoreductase activity, acting on NAD(P)H"/>
    <property type="evidence" value="ECO:0007669"/>
    <property type="project" value="TreeGrafter"/>
</dbReference>
<dbReference type="Gene3D" id="3.30.390.30">
    <property type="match status" value="1"/>
</dbReference>
<dbReference type="Pfam" id="PF14759">
    <property type="entry name" value="Reductase_C"/>
    <property type="match status" value="1"/>
</dbReference>
<comment type="caution">
    <text evidence="7">The sequence shown here is derived from an EMBL/GenBank/DDBJ whole genome shotgun (WGS) entry which is preliminary data.</text>
</comment>
<organism evidence="7">
    <name type="scientific">mine drainage metagenome</name>
    <dbReference type="NCBI Taxonomy" id="410659"/>
    <lineage>
        <taxon>unclassified sequences</taxon>
        <taxon>metagenomes</taxon>
        <taxon>ecological metagenomes</taxon>
    </lineage>
</organism>
<evidence type="ECO:0000313" key="7">
    <source>
        <dbReference type="EMBL" id="EQD46039.1"/>
    </source>
</evidence>
<feature type="domain" description="FAD/NAD(P)-binding" evidence="5">
    <location>
        <begin position="1"/>
        <end position="195"/>
    </location>
</feature>
<evidence type="ECO:0000256" key="2">
    <source>
        <dbReference type="ARBA" id="ARBA00022630"/>
    </source>
</evidence>
<dbReference type="InterPro" id="IPR028202">
    <property type="entry name" value="Reductase_C"/>
</dbReference>
<accession>T1AZH1</accession>
<dbReference type="PRINTS" id="PR00411">
    <property type="entry name" value="PNDRDTASEI"/>
</dbReference>
<dbReference type="InterPro" id="IPR036188">
    <property type="entry name" value="FAD/NAD-bd_sf"/>
</dbReference>
<dbReference type="Gene3D" id="3.50.50.60">
    <property type="entry name" value="FAD/NAD(P)-binding domain"/>
    <property type="match status" value="2"/>
</dbReference>
<dbReference type="SUPFAM" id="SSF55424">
    <property type="entry name" value="FAD/NAD-linked reductases, dimerisation (C-terminal) domain"/>
    <property type="match status" value="1"/>
</dbReference>
<gene>
    <name evidence="7" type="ORF">B1A_14750</name>
</gene>
<dbReference type="Pfam" id="PF07992">
    <property type="entry name" value="Pyr_redox_2"/>
    <property type="match status" value="1"/>
</dbReference>
<proteinExistence type="predicted"/>
<dbReference type="GO" id="GO:0005737">
    <property type="term" value="C:cytoplasm"/>
    <property type="evidence" value="ECO:0007669"/>
    <property type="project" value="TreeGrafter"/>
</dbReference>
<dbReference type="EMBL" id="AUZX01010830">
    <property type="protein sequence ID" value="EQD46039.1"/>
    <property type="molecule type" value="Genomic_DNA"/>
</dbReference>